<evidence type="ECO:0000313" key="10">
    <source>
        <dbReference type="Proteomes" id="UP000006764"/>
    </source>
</evidence>
<evidence type="ECO:0000256" key="4">
    <source>
        <dbReference type="ARBA" id="ARBA00022737"/>
    </source>
</evidence>
<dbReference type="Pfam" id="PF03600">
    <property type="entry name" value="CitMHS"/>
    <property type="match status" value="1"/>
</dbReference>
<evidence type="ECO:0000256" key="5">
    <source>
        <dbReference type="ARBA" id="ARBA00022989"/>
    </source>
</evidence>
<protein>
    <submittedName>
        <fullName evidence="9">TrkA-like protein</fullName>
    </submittedName>
</protein>
<evidence type="ECO:0000256" key="6">
    <source>
        <dbReference type="ARBA" id="ARBA00023136"/>
    </source>
</evidence>
<comment type="subcellular location">
    <subcellularLocation>
        <location evidence="1">Membrane</location>
        <topology evidence="1">Multi-pass membrane protein</topology>
    </subcellularLocation>
</comment>
<feature type="transmembrane region" description="Helical" evidence="7">
    <location>
        <begin position="420"/>
        <end position="437"/>
    </location>
</feature>
<feature type="transmembrane region" description="Helical" evidence="7">
    <location>
        <begin position="172"/>
        <end position="200"/>
    </location>
</feature>
<keyword evidence="10" id="KW-1185">Reference proteome</keyword>
<accession>A0A0B4XK46</accession>
<dbReference type="Proteomes" id="UP000006764">
    <property type="component" value="Chromosome"/>
</dbReference>
<proteinExistence type="predicted"/>
<dbReference type="InterPro" id="IPR051679">
    <property type="entry name" value="DASS-Related_Transporters"/>
</dbReference>
<dbReference type="GO" id="GO:0005886">
    <property type="term" value="C:plasma membrane"/>
    <property type="evidence" value="ECO:0007669"/>
    <property type="project" value="TreeGrafter"/>
</dbReference>
<evidence type="ECO:0000259" key="8">
    <source>
        <dbReference type="PROSITE" id="PS51202"/>
    </source>
</evidence>
<feature type="domain" description="RCK C-terminal" evidence="8">
    <location>
        <begin position="298"/>
        <end position="383"/>
    </location>
</feature>
<reference evidence="9 10" key="1">
    <citation type="journal article" date="2012" name="J. Bacteriol.">
        <title>Genome sequence of an alkane-degrading bacterium, Alcanivorax pacificus type strain W11-5, isolated from deep sea sediment.</title>
        <authorList>
            <person name="Lai Q."/>
            <person name="Shao Z."/>
        </authorList>
    </citation>
    <scope>NUCLEOTIDE SEQUENCE [LARGE SCALE GENOMIC DNA]</scope>
    <source>
        <strain evidence="9 10">W11-5</strain>
    </source>
</reference>
<sequence>MEFTHYAMLALLLVVLVLFVWGRWRYDVVALMAMLAVVLAGWVPAQEALAGFGHDAVITVAAVLTISRALSNAGTVDLLTARIMPLTRSRTLHIASLSLAVALASAFMNNVGALALMLPVALASAAKRERPPGLLLMPLAFGSILGGLATLIGTPPNIIIATYRADRTGDAFAMFDFLPVGGLVAVIGVLFVSLIGWRFLPRGIGSAKSSHVEIDGYICEVRVMPDSPLVGEQIGGAGTQLGDDVMVVGLVRGRDEYQHPHAWRRLEEGDLLIIRTDPESLRPLIEKHSLELVASKLSGLENIKPEALRLVEVTVPPRSVLAGRDSAYLRRRTGHTVSLVAMARAGASMRSRLRDQQFRAGDVLMLQGEPDTLDDSIADLGLLPLAERDIRLNRPMRALTGLAVFIGALVLGATWVPISIALLMAVVAYVVIGLLPAREMYRDIDWPVLVLLGGMMAVGQALQETGTTDMIANAIVQVAGDLSPLWILTLVMVATMALSNVVNNAATALIMAPIAFVVARQLEVSADAFLMAVAVGASSAFLTPIGHQSNTLVMGPGGYRFNDYWRLGLPLSVLIVLVSVPAIAWFWPLS</sequence>
<dbReference type="RefSeq" id="WP_041025889.1">
    <property type="nucleotide sequence ID" value="NZ_CP004387.1"/>
</dbReference>
<name>A0A0B4XK46_9GAMM</name>
<gene>
    <name evidence="9" type="ORF">S7S_01875</name>
</gene>
<keyword evidence="2" id="KW-0813">Transport</keyword>
<dbReference type="InterPro" id="IPR006037">
    <property type="entry name" value="RCK_C"/>
</dbReference>
<dbReference type="Gene3D" id="3.30.70.1450">
    <property type="entry name" value="Regulator of K+ conductance, C-terminal domain"/>
    <property type="match status" value="2"/>
</dbReference>
<feature type="transmembrane region" description="Helical" evidence="7">
    <location>
        <begin position="444"/>
        <end position="462"/>
    </location>
</feature>
<feature type="transmembrane region" description="Helical" evidence="7">
    <location>
        <begin position="94"/>
        <end position="122"/>
    </location>
</feature>
<dbReference type="PROSITE" id="PS01271">
    <property type="entry name" value="NA_SULFATE"/>
    <property type="match status" value="1"/>
</dbReference>
<dbReference type="PANTHER" id="PTHR43652:SF2">
    <property type="entry name" value="BASIC AMINO ACID ANTIPORTER YFCC-RELATED"/>
    <property type="match status" value="1"/>
</dbReference>
<dbReference type="PANTHER" id="PTHR43652">
    <property type="entry name" value="BASIC AMINO ACID ANTIPORTER YFCC-RELATED"/>
    <property type="match status" value="1"/>
</dbReference>
<evidence type="ECO:0000256" key="7">
    <source>
        <dbReference type="SAM" id="Phobius"/>
    </source>
</evidence>
<dbReference type="InterPro" id="IPR036721">
    <property type="entry name" value="RCK_C_sf"/>
</dbReference>
<feature type="transmembrane region" description="Helical" evidence="7">
    <location>
        <begin position="28"/>
        <end position="45"/>
    </location>
</feature>
<dbReference type="HOGENOM" id="CLU_005170_6_1_6"/>
<dbReference type="EMBL" id="CP004387">
    <property type="protein sequence ID" value="AJD46797.1"/>
    <property type="molecule type" value="Genomic_DNA"/>
</dbReference>
<dbReference type="InterPro" id="IPR031312">
    <property type="entry name" value="Na/sul_symport_CS"/>
</dbReference>
<keyword evidence="5 7" id="KW-1133">Transmembrane helix</keyword>
<dbReference type="KEGG" id="apac:S7S_01875"/>
<evidence type="ECO:0000256" key="3">
    <source>
        <dbReference type="ARBA" id="ARBA00022692"/>
    </source>
</evidence>
<dbReference type="GO" id="GO:0006813">
    <property type="term" value="P:potassium ion transport"/>
    <property type="evidence" value="ECO:0007669"/>
    <property type="project" value="InterPro"/>
</dbReference>
<feature type="transmembrane region" description="Helical" evidence="7">
    <location>
        <begin position="134"/>
        <end position="152"/>
    </location>
</feature>
<feature type="transmembrane region" description="Helical" evidence="7">
    <location>
        <begin position="528"/>
        <end position="546"/>
    </location>
</feature>
<dbReference type="AlphaFoldDB" id="A0A0B4XK46"/>
<dbReference type="SUPFAM" id="SSF116726">
    <property type="entry name" value="TrkA C-terminal domain-like"/>
    <property type="match status" value="2"/>
</dbReference>
<keyword evidence="6 7" id="KW-0472">Membrane</keyword>
<feature type="transmembrane region" description="Helical" evidence="7">
    <location>
        <begin position="567"/>
        <end position="587"/>
    </location>
</feature>
<dbReference type="CDD" id="cd01115">
    <property type="entry name" value="SLC13_permease"/>
    <property type="match status" value="1"/>
</dbReference>
<dbReference type="GO" id="GO:0008324">
    <property type="term" value="F:monoatomic cation transmembrane transporter activity"/>
    <property type="evidence" value="ECO:0007669"/>
    <property type="project" value="InterPro"/>
</dbReference>
<keyword evidence="3 7" id="KW-0812">Transmembrane</keyword>
<feature type="transmembrane region" description="Helical" evidence="7">
    <location>
        <begin position="6"/>
        <end position="21"/>
    </location>
</feature>
<feature type="domain" description="RCK C-terminal" evidence="8">
    <location>
        <begin position="206"/>
        <end position="290"/>
    </location>
</feature>
<keyword evidence="4" id="KW-0677">Repeat</keyword>
<organism evidence="9 10">
    <name type="scientific">Isoalcanivorax pacificus W11-5</name>
    <dbReference type="NCBI Taxonomy" id="391936"/>
    <lineage>
        <taxon>Bacteria</taxon>
        <taxon>Pseudomonadati</taxon>
        <taxon>Pseudomonadota</taxon>
        <taxon>Gammaproteobacteria</taxon>
        <taxon>Oceanospirillales</taxon>
        <taxon>Alcanivoracaceae</taxon>
        <taxon>Isoalcanivorax</taxon>
    </lineage>
</organism>
<dbReference type="STRING" id="391936.S7S_01875"/>
<dbReference type="PROSITE" id="PS51202">
    <property type="entry name" value="RCK_C"/>
    <property type="match status" value="2"/>
</dbReference>
<dbReference type="InterPro" id="IPR004680">
    <property type="entry name" value="Cit_transptr-like_dom"/>
</dbReference>
<evidence type="ECO:0000313" key="9">
    <source>
        <dbReference type="EMBL" id="AJD46797.1"/>
    </source>
</evidence>
<evidence type="ECO:0000256" key="1">
    <source>
        <dbReference type="ARBA" id="ARBA00004141"/>
    </source>
</evidence>
<dbReference type="Pfam" id="PF02080">
    <property type="entry name" value="TrkA_C"/>
    <property type="match status" value="1"/>
</dbReference>
<evidence type="ECO:0000256" key="2">
    <source>
        <dbReference type="ARBA" id="ARBA00022448"/>
    </source>
</evidence>
<dbReference type="OrthoDB" id="9809303at2"/>
<feature type="transmembrane region" description="Helical" evidence="7">
    <location>
        <begin position="474"/>
        <end position="494"/>
    </location>
</feature>